<feature type="region of interest" description="Disordered" evidence="2">
    <location>
        <begin position="1"/>
        <end position="146"/>
    </location>
</feature>
<reference evidence="3 4" key="1">
    <citation type="journal article" date="2015" name="Biotechnol. Biofuels">
        <title>Enhanced degradation of softwood versus hardwood by the white-rot fungus Pycnoporus coccineus.</title>
        <authorList>
            <person name="Couturier M."/>
            <person name="Navarro D."/>
            <person name="Chevret D."/>
            <person name="Henrissat B."/>
            <person name="Piumi F."/>
            <person name="Ruiz-Duenas F.J."/>
            <person name="Martinez A.T."/>
            <person name="Grigoriev I.V."/>
            <person name="Riley R."/>
            <person name="Lipzen A."/>
            <person name="Berrin J.G."/>
            <person name="Master E.R."/>
            <person name="Rosso M.N."/>
        </authorList>
    </citation>
    <scope>NUCLEOTIDE SEQUENCE [LARGE SCALE GENOMIC DNA]</scope>
    <source>
        <strain evidence="3 4">BRFM310</strain>
    </source>
</reference>
<evidence type="ECO:0000256" key="2">
    <source>
        <dbReference type="SAM" id="MobiDB-lite"/>
    </source>
</evidence>
<dbReference type="SUPFAM" id="SSF57997">
    <property type="entry name" value="Tropomyosin"/>
    <property type="match status" value="1"/>
</dbReference>
<feature type="compositionally biased region" description="Polar residues" evidence="2">
    <location>
        <begin position="846"/>
        <end position="859"/>
    </location>
</feature>
<dbReference type="PANTHER" id="PTHR45615:SF80">
    <property type="entry name" value="GRIP DOMAIN-CONTAINING PROTEIN"/>
    <property type="match status" value="1"/>
</dbReference>
<evidence type="ECO:0000313" key="3">
    <source>
        <dbReference type="EMBL" id="OSD04205.1"/>
    </source>
</evidence>
<dbReference type="AlphaFoldDB" id="A0A1Y2ISS8"/>
<feature type="region of interest" description="Disordered" evidence="2">
    <location>
        <begin position="164"/>
        <end position="187"/>
    </location>
</feature>
<feature type="compositionally biased region" description="Acidic residues" evidence="2">
    <location>
        <begin position="946"/>
        <end position="957"/>
    </location>
</feature>
<organism evidence="3 4">
    <name type="scientific">Trametes coccinea (strain BRFM310)</name>
    <name type="common">Pycnoporus coccineus</name>
    <dbReference type="NCBI Taxonomy" id="1353009"/>
    <lineage>
        <taxon>Eukaryota</taxon>
        <taxon>Fungi</taxon>
        <taxon>Dikarya</taxon>
        <taxon>Basidiomycota</taxon>
        <taxon>Agaricomycotina</taxon>
        <taxon>Agaricomycetes</taxon>
        <taxon>Polyporales</taxon>
        <taxon>Polyporaceae</taxon>
        <taxon>Trametes</taxon>
    </lineage>
</organism>
<evidence type="ECO:0000256" key="1">
    <source>
        <dbReference type="SAM" id="Coils"/>
    </source>
</evidence>
<name>A0A1Y2ISS8_TRAC3</name>
<proteinExistence type="predicted"/>
<feature type="region of interest" description="Disordered" evidence="2">
    <location>
        <begin position="846"/>
        <end position="1029"/>
    </location>
</feature>
<feature type="coiled-coil region" evidence="1">
    <location>
        <begin position="407"/>
        <end position="597"/>
    </location>
</feature>
<protein>
    <submittedName>
        <fullName evidence="3">Uncharacterized protein</fullName>
    </submittedName>
</protein>
<dbReference type="PANTHER" id="PTHR45615">
    <property type="entry name" value="MYOSIN HEAVY CHAIN, NON-MUSCLE"/>
    <property type="match status" value="1"/>
</dbReference>
<feature type="coiled-coil region" evidence="1">
    <location>
        <begin position="634"/>
        <end position="753"/>
    </location>
</feature>
<feature type="compositionally biased region" description="Polar residues" evidence="2">
    <location>
        <begin position="883"/>
        <end position="898"/>
    </location>
</feature>
<accession>A0A1Y2ISS8</accession>
<dbReference type="Proteomes" id="UP000193067">
    <property type="component" value="Unassembled WGS sequence"/>
</dbReference>
<dbReference type="STRING" id="1353009.A0A1Y2ISS8"/>
<keyword evidence="4" id="KW-1185">Reference proteome</keyword>
<dbReference type="EMBL" id="KZ084097">
    <property type="protein sequence ID" value="OSD04205.1"/>
    <property type="molecule type" value="Genomic_DNA"/>
</dbReference>
<keyword evidence="1" id="KW-0175">Coiled coil</keyword>
<dbReference type="OrthoDB" id="3246510at2759"/>
<feature type="coiled-coil region" evidence="1">
    <location>
        <begin position="205"/>
        <end position="246"/>
    </location>
</feature>
<gene>
    <name evidence="3" type="ORF">PYCCODRAFT_131638</name>
</gene>
<evidence type="ECO:0000313" key="4">
    <source>
        <dbReference type="Proteomes" id="UP000193067"/>
    </source>
</evidence>
<sequence length="1029" mass="113724">MDGKRLRQTLFPLSEPEHQSTLMRRHREAHELNPGREPGPTHAHPGYMQSQAGFANQPGASVDNVGLFGAPSDIRHGPSLHSALSPVQVTQQDAESKNDRPSSPLSVQSHIVHPSPAYSTRSMFAHSKPRKSLRQRLDPVQDQDPPPYQSTFAFSESVRAPCGASLRRPDIPPRAQSRSASVMSSAYGRQEDDLSTIMMRGASDLRNAKFEIEEKRREIALLQSQLVTANKEKDEISQRLKAVKEAAQRSLQASCSSLEAMRTSVAELKTQSETSFNTINDARSSLANVRELRADIAASIQNMNSYLEGGEQWAKVKEMKGIIDTLELECSKSQQVADLLRDRLQSVGGELVEAKNRVSELETTQSEDRAALSRANGAIVRSMSEIATLAECVKKQQTELYDTLSIAADFEAKLATAKERINELDTLLEEQNDKLKMTAHLQADVARLQVIVAEKEASVSELKEIQKQLVEVQSKLDEKDVQISQLTSTGVSNEAHLHCRDARIKQLEEELQNERRELSALKEQLAASQTRAEASKADLASAFDEKAALSSRVDGFERKLADVQGELQTRLIKFVRLQETESRYQALEERFEDQAVTLRLTREAAGDAQERLLSSNTAHAKQMAEITGKYEQDNAVLQEQKLGLERTIEVLETALKRQEVALQALKEEHATHLRELDAAHAARASEQDKHTQQLINELADCRLRINSAEEYASRTEVELREMRSQLTAAQVPSPEVEAELRDLRTQVTALEATDMKNTLRAKTIESRYRTGDLNEEEKIFINSLLRTSQTIHERELVANRNELRRRDNILKEMRAKVHLLESTLAKQLNAPVKPVPPIAGNSSLIDPSAWMSSGQSSSPVRPLDGDERPSVDITAQEPPVSTAAVNNTNAGKASTGHASASHDLPSGYSGHIAITPSHHSKPTPPSGKRASPPPAKPKFGRLATDCSDEILDFDDEPAAPKSSPLSLGKRSKPNSPQMPAEAQVVSRPLKRVRTSTARKTGAVERDTSSGTAQKGLKPSASKTKARKRR</sequence>